<keyword evidence="2 4" id="KW-0442">Lipid degradation</keyword>
<dbReference type="Proteomes" id="UP000197097">
    <property type="component" value="Unassembled WGS sequence"/>
</dbReference>
<feature type="active site" description="Nucleophile" evidence="4">
    <location>
        <position position="155"/>
    </location>
</feature>
<evidence type="ECO:0000313" key="7">
    <source>
        <dbReference type="EMBL" id="OWQ91774.1"/>
    </source>
</evidence>
<reference evidence="7 8" key="1">
    <citation type="journal article" date="2002" name="Int. J. Syst. Evol. Microbiol.">
        <title>Sphingopyxis witflariensis sp. nov., isolated from activated sludge.</title>
        <authorList>
            <person name="Kampfer P."/>
            <person name="Witzenberger R."/>
            <person name="Denner E.B."/>
            <person name="Busse H.J."/>
            <person name="Neef A."/>
        </authorList>
    </citation>
    <scope>NUCLEOTIDE SEQUENCE [LARGE SCALE GENOMIC DNA]</scope>
    <source>
        <strain evidence="7 8">DSM 14551</strain>
    </source>
</reference>
<evidence type="ECO:0000256" key="5">
    <source>
        <dbReference type="SAM" id="MobiDB-lite"/>
    </source>
</evidence>
<dbReference type="GO" id="GO:0016787">
    <property type="term" value="F:hydrolase activity"/>
    <property type="evidence" value="ECO:0007669"/>
    <property type="project" value="UniProtKB-UniRule"/>
</dbReference>
<feature type="short sequence motif" description="DGA/G" evidence="4">
    <location>
        <begin position="282"/>
        <end position="284"/>
    </location>
</feature>
<gene>
    <name evidence="7" type="ORF">CDQ91_18765</name>
</gene>
<dbReference type="PROSITE" id="PS51635">
    <property type="entry name" value="PNPLA"/>
    <property type="match status" value="1"/>
</dbReference>
<evidence type="ECO:0000259" key="6">
    <source>
        <dbReference type="PROSITE" id="PS51635"/>
    </source>
</evidence>
<dbReference type="InterPro" id="IPR016035">
    <property type="entry name" value="Acyl_Trfase/lysoPLipase"/>
</dbReference>
<dbReference type="Pfam" id="PF01734">
    <property type="entry name" value="Patatin"/>
    <property type="match status" value="1"/>
</dbReference>
<dbReference type="PANTHER" id="PTHR14226:SF57">
    <property type="entry name" value="BLR7027 PROTEIN"/>
    <property type="match status" value="1"/>
</dbReference>
<organism evidence="7 8">
    <name type="scientific">Sphingopyxis witflariensis</name>
    <dbReference type="NCBI Taxonomy" id="173675"/>
    <lineage>
        <taxon>Bacteria</taxon>
        <taxon>Pseudomonadati</taxon>
        <taxon>Pseudomonadota</taxon>
        <taxon>Alphaproteobacteria</taxon>
        <taxon>Sphingomonadales</taxon>
        <taxon>Sphingomonadaceae</taxon>
        <taxon>Sphingopyxis</taxon>
    </lineage>
</organism>
<feature type="short sequence motif" description="GXGXXG" evidence="4">
    <location>
        <begin position="125"/>
        <end position="130"/>
    </location>
</feature>
<evidence type="ECO:0000256" key="1">
    <source>
        <dbReference type="ARBA" id="ARBA00022801"/>
    </source>
</evidence>
<name>A0A246JGJ3_9SPHN</name>
<evidence type="ECO:0000313" key="8">
    <source>
        <dbReference type="Proteomes" id="UP000197097"/>
    </source>
</evidence>
<evidence type="ECO:0000256" key="4">
    <source>
        <dbReference type="PROSITE-ProRule" id="PRU01161"/>
    </source>
</evidence>
<feature type="domain" description="PNPLA" evidence="6">
    <location>
        <begin position="121"/>
        <end position="295"/>
    </location>
</feature>
<feature type="region of interest" description="Disordered" evidence="5">
    <location>
        <begin position="21"/>
        <end position="52"/>
    </location>
</feature>
<keyword evidence="8" id="KW-1185">Reference proteome</keyword>
<feature type="short sequence motif" description="GXSXG" evidence="4">
    <location>
        <begin position="153"/>
        <end position="157"/>
    </location>
</feature>
<dbReference type="PANTHER" id="PTHR14226">
    <property type="entry name" value="NEUROPATHY TARGET ESTERASE/SWISS CHEESE D.MELANOGASTER"/>
    <property type="match status" value="1"/>
</dbReference>
<keyword evidence="1 4" id="KW-0378">Hydrolase</keyword>
<evidence type="ECO:0000256" key="3">
    <source>
        <dbReference type="ARBA" id="ARBA00023098"/>
    </source>
</evidence>
<dbReference type="InterPro" id="IPR002641">
    <property type="entry name" value="PNPLA_dom"/>
</dbReference>
<feature type="active site" description="Proton acceptor" evidence="4">
    <location>
        <position position="282"/>
    </location>
</feature>
<comment type="caution">
    <text evidence="7">The sequence shown here is derived from an EMBL/GenBank/DDBJ whole genome shotgun (WGS) entry which is preliminary data.</text>
</comment>
<dbReference type="AlphaFoldDB" id="A0A246JGJ3"/>
<proteinExistence type="predicted"/>
<sequence>MHNPPCRAAMGRWQREAPTEGLGATVAAPPPRPSGAVPLPMASPQGGSGPASPTLSFVIPAKAGTQRKQYSARQRCTAPLQLVSRMRRNGETGGRTTKTHPIHAIFVPNRRRIAMPGDLAIVLSGGGAKGAFQVGVVHELVVNRGVRLDIVAGVSTGAIQALGVAQDDVPGLLDRWLALRGNGDIYKERPLGIAGGILGEDAIYDTAPLRRMLKGFADDRKLRASGRKLRLGVVNLGTGDYRSIDESVPGIHNWVYASSAMPVFFDPLKTTAADGSEEQWVDGGVRNVTPLDDALELNPRGVIVVRASPPPRPGKVRLFPNLIKIGLRAVDILQSEVSANDTKNAALINDIIAAREAQARALQSAGIGGGAAARILRPLDLQISRYRFAPIRIIEPDQEVSETLEFNPAKIRKAIDAGRAAVEREWKALEPLLS</sequence>
<dbReference type="InterPro" id="IPR050301">
    <property type="entry name" value="NTE"/>
</dbReference>
<dbReference type="Gene3D" id="3.40.1090.10">
    <property type="entry name" value="Cytosolic phospholipase A2 catalytic domain"/>
    <property type="match status" value="2"/>
</dbReference>
<keyword evidence="3 4" id="KW-0443">Lipid metabolism</keyword>
<dbReference type="SUPFAM" id="SSF52151">
    <property type="entry name" value="FabD/lysophospholipase-like"/>
    <property type="match status" value="1"/>
</dbReference>
<dbReference type="GO" id="GO:0016042">
    <property type="term" value="P:lipid catabolic process"/>
    <property type="evidence" value="ECO:0007669"/>
    <property type="project" value="UniProtKB-UniRule"/>
</dbReference>
<protein>
    <recommendedName>
        <fullName evidence="6">PNPLA domain-containing protein</fullName>
    </recommendedName>
</protein>
<accession>A0A246JGJ3</accession>
<dbReference type="EMBL" id="NISJ01000014">
    <property type="protein sequence ID" value="OWQ91774.1"/>
    <property type="molecule type" value="Genomic_DNA"/>
</dbReference>
<evidence type="ECO:0000256" key="2">
    <source>
        <dbReference type="ARBA" id="ARBA00022963"/>
    </source>
</evidence>